<dbReference type="NCBIfam" id="NF041539">
    <property type="entry name" value="choice_anch_R"/>
    <property type="match status" value="1"/>
</dbReference>
<evidence type="ECO:0000313" key="3">
    <source>
        <dbReference type="Proteomes" id="UP001374893"/>
    </source>
</evidence>
<evidence type="ECO:0008006" key="4">
    <source>
        <dbReference type="Google" id="ProtNLM"/>
    </source>
</evidence>
<dbReference type="Proteomes" id="UP001374893">
    <property type="component" value="Chromosome"/>
</dbReference>
<keyword evidence="1" id="KW-0732">Signal</keyword>
<organism evidence="2 3">
    <name type="scientific">Haloferula helveola</name>
    <dbReference type="NCBI Taxonomy" id="490095"/>
    <lineage>
        <taxon>Bacteria</taxon>
        <taxon>Pseudomonadati</taxon>
        <taxon>Verrucomicrobiota</taxon>
        <taxon>Verrucomicrobiia</taxon>
        <taxon>Verrucomicrobiales</taxon>
        <taxon>Verrucomicrobiaceae</taxon>
        <taxon>Haloferula</taxon>
    </lineage>
</organism>
<gene>
    <name evidence="2" type="ORF">HAHE_38160</name>
</gene>
<name>A0ABM7RIB4_9BACT</name>
<dbReference type="EMBL" id="AP024702">
    <property type="protein sequence ID" value="BCX49908.1"/>
    <property type="molecule type" value="Genomic_DNA"/>
</dbReference>
<dbReference type="RefSeq" id="WP_338686727.1">
    <property type="nucleotide sequence ID" value="NZ_AP024702.1"/>
</dbReference>
<sequence length="222" mass="22883">MNVSTLPLVLALTAAAPAAVVLDSITGATLGGASTNITGPDTAIDFFGTPVPIPDNEVAVRFQTGIYSSTLDQLDFAINISDPSHLDPVQVVLSTGPNPPGGTSPVALGTATPTSTGGFSQTLSISPSGTITLTPNTEYWLHFTATGTETFYALASSNLTNSTGSWAFTETWSLQPPAAWNQLNGLTPAIRISATEAVPETSTALLGAFGLLLVLHRRRALS</sequence>
<accession>A0ABM7RIB4</accession>
<proteinExistence type="predicted"/>
<feature type="chain" id="PRO_5045900564" description="PEP-CTERM protein-sorting domain-containing protein" evidence="1">
    <location>
        <begin position="19"/>
        <end position="222"/>
    </location>
</feature>
<evidence type="ECO:0000313" key="2">
    <source>
        <dbReference type="EMBL" id="BCX49908.1"/>
    </source>
</evidence>
<evidence type="ECO:0000256" key="1">
    <source>
        <dbReference type="SAM" id="SignalP"/>
    </source>
</evidence>
<reference evidence="2 3" key="1">
    <citation type="submission" date="2021-06" db="EMBL/GenBank/DDBJ databases">
        <title>Complete genome of Haloferula helveola possessing various polysaccharide degrading enzymes.</title>
        <authorList>
            <person name="Takami H."/>
            <person name="Huang C."/>
            <person name="Hamasaki K."/>
        </authorList>
    </citation>
    <scope>NUCLEOTIDE SEQUENCE [LARGE SCALE GENOMIC DNA]</scope>
    <source>
        <strain evidence="2 3">CN-1</strain>
    </source>
</reference>
<protein>
    <recommendedName>
        <fullName evidence="4">PEP-CTERM protein-sorting domain-containing protein</fullName>
    </recommendedName>
</protein>
<keyword evidence="3" id="KW-1185">Reference proteome</keyword>
<feature type="signal peptide" evidence="1">
    <location>
        <begin position="1"/>
        <end position="18"/>
    </location>
</feature>